<organism evidence="2 3">
    <name type="scientific">Rhodopirellula baltica SH28</name>
    <dbReference type="NCBI Taxonomy" id="993517"/>
    <lineage>
        <taxon>Bacteria</taxon>
        <taxon>Pseudomonadati</taxon>
        <taxon>Planctomycetota</taxon>
        <taxon>Planctomycetia</taxon>
        <taxon>Pirellulales</taxon>
        <taxon>Pirellulaceae</taxon>
        <taxon>Rhodopirellula</taxon>
    </lineage>
</organism>
<dbReference type="PATRIC" id="fig|993517.3.peg.5798"/>
<evidence type="ECO:0000313" key="3">
    <source>
        <dbReference type="Proteomes" id="UP000007993"/>
    </source>
</evidence>
<sequence length="62" mass="6965">MTSCYSRRKGSEASQHGSIGENDSTLPPPRGVVSANTLIFPARQSLFWSLLKTRHMPSLYWL</sequence>
<dbReference type="Proteomes" id="UP000007993">
    <property type="component" value="Unassembled WGS sequence"/>
</dbReference>
<name>K5DA42_RHOBT</name>
<feature type="compositionally biased region" description="Polar residues" evidence="1">
    <location>
        <begin position="12"/>
        <end position="25"/>
    </location>
</feature>
<proteinExistence type="predicted"/>
<dbReference type="AlphaFoldDB" id="K5DA42"/>
<accession>K5DA42</accession>
<dbReference type="EMBL" id="AMCW01000150">
    <property type="protein sequence ID" value="EKJ99307.1"/>
    <property type="molecule type" value="Genomic_DNA"/>
</dbReference>
<evidence type="ECO:0000256" key="1">
    <source>
        <dbReference type="SAM" id="MobiDB-lite"/>
    </source>
</evidence>
<evidence type="ECO:0000313" key="2">
    <source>
        <dbReference type="EMBL" id="EKJ99307.1"/>
    </source>
</evidence>
<protein>
    <submittedName>
        <fullName evidence="2">Uncharacterized protein</fullName>
    </submittedName>
</protein>
<reference evidence="2 3" key="1">
    <citation type="journal article" date="2013" name="Mar. Genomics">
        <title>Expression of sulfatases in Rhodopirellula baltica and the diversity of sulfatases in the genus Rhodopirellula.</title>
        <authorList>
            <person name="Wegner C.E."/>
            <person name="Richter-Heitmann T."/>
            <person name="Klindworth A."/>
            <person name="Klockow C."/>
            <person name="Richter M."/>
            <person name="Achstetter T."/>
            <person name="Glockner F.O."/>
            <person name="Harder J."/>
        </authorList>
    </citation>
    <scope>NUCLEOTIDE SEQUENCE [LARGE SCALE GENOMIC DNA]</scope>
    <source>
        <strain evidence="2 3">SH28</strain>
    </source>
</reference>
<gene>
    <name evidence="2" type="ORF">RBSH_05357</name>
</gene>
<feature type="region of interest" description="Disordered" evidence="1">
    <location>
        <begin position="1"/>
        <end position="29"/>
    </location>
</feature>
<comment type="caution">
    <text evidence="2">The sequence shown here is derived from an EMBL/GenBank/DDBJ whole genome shotgun (WGS) entry which is preliminary data.</text>
</comment>